<gene>
    <name evidence="1" type="ORF">GHJ91_21085</name>
</gene>
<evidence type="ECO:0000313" key="1">
    <source>
        <dbReference type="EMBL" id="MQW71574.1"/>
    </source>
</evidence>
<sequence>MKGHAKDKGKGSAASLRPSNHFVPYPTELCRPILIVLARESLATQTLAKAVARQVDFPSKAITTKYPTEEGNSFKKSFDQALRHLRRENMVLQFGNTWSIGAEIRDKARRVSIPPFSLETNATREHAGWPMNVKQFYDEIATVSVDRLTSMLDSAQKVAANYKTLGELGTAVAVIENIRAEVERRVHQLGNDEYFRWPSTATFGGDGSLVMPDVPEVSPLKQLGYTVGRNGTCSASRQQVLIKAFLEVLPQVAGVEAWGEPNTGVRLKKIAHNLAAMTKMAKRRRSGDHRDAINMREADLTFLHDKFYVGRYDREWSWPTTNV</sequence>
<protein>
    <submittedName>
        <fullName evidence="1">Uncharacterized protein</fullName>
    </submittedName>
</protein>
<organism evidence="1">
    <name type="scientific">Sinorhizobium medicae</name>
    <dbReference type="NCBI Taxonomy" id="110321"/>
    <lineage>
        <taxon>Bacteria</taxon>
        <taxon>Pseudomonadati</taxon>
        <taxon>Pseudomonadota</taxon>
        <taxon>Alphaproteobacteria</taxon>
        <taxon>Hyphomicrobiales</taxon>
        <taxon>Rhizobiaceae</taxon>
        <taxon>Sinorhizobium/Ensifer group</taxon>
        <taxon>Sinorhizobium</taxon>
    </lineage>
</organism>
<name>A0A6G1WPC0_9HYPH</name>
<dbReference type="EMBL" id="WISB01000123">
    <property type="protein sequence ID" value="MQW71574.1"/>
    <property type="molecule type" value="Genomic_DNA"/>
</dbReference>
<accession>A0A6G1WPC0</accession>
<dbReference type="AlphaFoldDB" id="A0A6G1WPC0"/>
<comment type="caution">
    <text evidence="1">The sequence shown here is derived from an EMBL/GenBank/DDBJ whole genome shotgun (WGS) entry which is preliminary data.</text>
</comment>
<reference evidence="1" key="1">
    <citation type="journal article" date="2013" name="Genome Biol.">
        <title>Comparative genomics of the core and accessory genomes of 48 Sinorhizobium strains comprising five genospecies.</title>
        <authorList>
            <person name="Sugawara M."/>
            <person name="Epstein B."/>
            <person name="Badgley B.D."/>
            <person name="Unno T."/>
            <person name="Xu L."/>
            <person name="Reese J."/>
            <person name="Gyaneshwar P."/>
            <person name="Denny R."/>
            <person name="Mudge J."/>
            <person name="Bharti A.K."/>
            <person name="Farmer A.D."/>
            <person name="May G.D."/>
            <person name="Woodward J.E."/>
            <person name="Medigue C."/>
            <person name="Vallenet D."/>
            <person name="Lajus A."/>
            <person name="Rouy Z."/>
            <person name="Martinez-Vaz B."/>
            <person name="Tiffin P."/>
            <person name="Young N.D."/>
            <person name="Sadowsky M.J."/>
        </authorList>
    </citation>
    <scope>NUCLEOTIDE SEQUENCE</scope>
    <source>
        <strain evidence="1">M1</strain>
    </source>
</reference>
<proteinExistence type="predicted"/>
<dbReference type="RefSeq" id="WP_153413357.1">
    <property type="nucleotide sequence ID" value="NZ_WISB01000123.1"/>
</dbReference>